<dbReference type="Pfam" id="PF00078">
    <property type="entry name" value="RVT_1"/>
    <property type="match status" value="1"/>
</dbReference>
<accession>A0ABY6KE21</accession>
<evidence type="ECO:0000259" key="1">
    <source>
        <dbReference type="PROSITE" id="PS50878"/>
    </source>
</evidence>
<feature type="domain" description="Reverse transcriptase" evidence="1">
    <location>
        <begin position="528"/>
        <end position="799"/>
    </location>
</feature>
<protein>
    <recommendedName>
        <fullName evidence="1">Reverse transcriptase domain-containing protein</fullName>
    </recommendedName>
</protein>
<dbReference type="EMBL" id="CP092866">
    <property type="protein sequence ID" value="UYV67090.1"/>
    <property type="molecule type" value="Genomic_DNA"/>
</dbReference>
<dbReference type="Gene3D" id="3.60.10.10">
    <property type="entry name" value="Endonuclease/exonuclease/phosphatase"/>
    <property type="match status" value="1"/>
</dbReference>
<name>A0ABY6KE21_9ARAC</name>
<dbReference type="InterPro" id="IPR000477">
    <property type="entry name" value="RT_dom"/>
</dbReference>
<dbReference type="CDD" id="cd01650">
    <property type="entry name" value="RT_nLTR_like"/>
    <property type="match status" value="1"/>
</dbReference>
<dbReference type="SUPFAM" id="SSF53098">
    <property type="entry name" value="Ribonuclease H-like"/>
    <property type="match status" value="1"/>
</dbReference>
<reference evidence="2 3" key="1">
    <citation type="submission" date="2022-01" db="EMBL/GenBank/DDBJ databases">
        <title>A chromosomal length assembly of Cordylochernes scorpioides.</title>
        <authorList>
            <person name="Zeh D."/>
            <person name="Zeh J."/>
        </authorList>
    </citation>
    <scope>NUCLEOTIDE SEQUENCE [LARGE SCALE GENOMIC DNA]</scope>
    <source>
        <strain evidence="2">IN4F17</strain>
        <tissue evidence="2">Whole Body</tissue>
    </source>
</reference>
<dbReference type="InterPro" id="IPR036691">
    <property type="entry name" value="Endo/exonu/phosph_ase_sf"/>
</dbReference>
<evidence type="ECO:0000313" key="3">
    <source>
        <dbReference type="Proteomes" id="UP001235939"/>
    </source>
</evidence>
<dbReference type="InterPro" id="IPR043502">
    <property type="entry name" value="DNA/RNA_pol_sf"/>
</dbReference>
<dbReference type="Proteomes" id="UP001235939">
    <property type="component" value="Chromosome 04"/>
</dbReference>
<dbReference type="PROSITE" id="PS50878">
    <property type="entry name" value="RT_POL"/>
    <property type="match status" value="1"/>
</dbReference>
<sequence>MNGIRHTKTSPYNPSTNGLAERYVREFKNLLRNNNGKDDLETNLQTFLFAHRAFSQTVIKEFPRGTANEEKFKIKILELIPRWEIRERHELFASCMICNGGPHETPATCSSLPSALIAFLGSLLMAVWRWLINSSVLILSERRQCRFFWETSATLSFAAPNSLRTLKTNDRATFNAAVSESIICVEKYKERKKKVRWSDHTPSRPHVLPSKNRRFRELGIFFPATAKIGGLKVQTNPTFKPRLAIFGVPSEKTEEQLAADIRSHPAVEKLLKSDADCRLVKLIRKEGSSSTAIVEVNKDVETALLERGRLTIDYLSLRLARAKRVFPCGCLWQPESQDPHQRAAKCGYCTGAHLSEACDNKAVLKCHRWSDKARLLSFTCPKRDDVENFLDANLFHVVKEHGTITWEERELSSSIDVTCCSAGLVDRIADWNAINQALSDHKRLCEVNPWGGVYQFIRGKQKKKPLSSLAIGVGFTDSQRDTLENVLQHYLGRVPPDSMVGHNNLHRAVQSTSDNDPLFSEAELQLAADKVRLSSSRNWKFGDVILIPKKGGEDFLASHRPITMLPSLGKILERLILVRLSWRAERMCRAQPNQFGFRPCKSTTAALLKLKNSLSRSLNLHKTAILLSFDVKGAFDNVLHSSILRALRKSDCPKNVHDLIRSFLDDRVVRQSVNGCTVTRRVSKECPQGSVLGPFLWNIVFDELLTLGYKNCVYPQAYADDLVVVISGLRYGQLTKAQHAIDLITNWCGLHKLELSVNKCQAMFVQKPCGRIRMQRRDLFSNGQVVQWSDSIRVLGVRFDSRLTFHQHNFQWNLLPLLNLCRIHLSFSLLTIFLNYHPRSPTIQTAPKPMLELAQ</sequence>
<dbReference type="SUPFAM" id="SSF56672">
    <property type="entry name" value="DNA/RNA polymerases"/>
    <property type="match status" value="1"/>
</dbReference>
<gene>
    <name evidence="2" type="ORF">LAZ67_4003866</name>
</gene>
<dbReference type="Gene3D" id="3.30.420.10">
    <property type="entry name" value="Ribonuclease H-like superfamily/Ribonuclease H"/>
    <property type="match status" value="1"/>
</dbReference>
<dbReference type="SUPFAM" id="SSF56219">
    <property type="entry name" value="DNase I-like"/>
    <property type="match status" value="1"/>
</dbReference>
<organism evidence="2 3">
    <name type="scientific">Cordylochernes scorpioides</name>
    <dbReference type="NCBI Taxonomy" id="51811"/>
    <lineage>
        <taxon>Eukaryota</taxon>
        <taxon>Metazoa</taxon>
        <taxon>Ecdysozoa</taxon>
        <taxon>Arthropoda</taxon>
        <taxon>Chelicerata</taxon>
        <taxon>Arachnida</taxon>
        <taxon>Pseudoscorpiones</taxon>
        <taxon>Cheliferoidea</taxon>
        <taxon>Chernetidae</taxon>
        <taxon>Cordylochernes</taxon>
    </lineage>
</organism>
<proteinExistence type="predicted"/>
<dbReference type="InterPro" id="IPR036397">
    <property type="entry name" value="RNaseH_sf"/>
</dbReference>
<dbReference type="InterPro" id="IPR012337">
    <property type="entry name" value="RNaseH-like_sf"/>
</dbReference>
<keyword evidence="3" id="KW-1185">Reference proteome</keyword>
<feature type="non-terminal residue" evidence="2">
    <location>
        <position position="1"/>
    </location>
</feature>
<evidence type="ECO:0000313" key="2">
    <source>
        <dbReference type="EMBL" id="UYV67090.1"/>
    </source>
</evidence>
<dbReference type="PANTHER" id="PTHR19446">
    <property type="entry name" value="REVERSE TRANSCRIPTASES"/>
    <property type="match status" value="1"/>
</dbReference>